<dbReference type="OrthoDB" id="6132182at2759"/>
<evidence type="ECO:0000256" key="1">
    <source>
        <dbReference type="SAM" id="MobiDB-lite"/>
    </source>
</evidence>
<sequence length="263" mass="28617">MQSTDIMLFKFVLIALAVSQALTVPVTEKRQSSCKESLKRTPSQQLRVAYLDAEVCLLKAPTQTHLTGAVSKFDDLIKSHQLQTRLVHGDSFGLVLAVPQTVHPHIHAQKHCTTTNESQPHIHLREECGYTGTQPYPPSFPPSFPSQTNISTRYWDEAHASGKFSTSDIFDPEIGGDGTGAGRCVEAGRSAELTLHFAPGSNNVDHRLTRSINDWQSSQANIDTFLGGEILRKPNLFPRTPNVLPSPLLPSSTVSGGSGKPGI</sequence>
<dbReference type="AlphaFoldDB" id="A0A3N4JBZ9"/>
<dbReference type="Proteomes" id="UP000276215">
    <property type="component" value="Unassembled WGS sequence"/>
</dbReference>
<organism evidence="3 4">
    <name type="scientific">Choiromyces venosus 120613-1</name>
    <dbReference type="NCBI Taxonomy" id="1336337"/>
    <lineage>
        <taxon>Eukaryota</taxon>
        <taxon>Fungi</taxon>
        <taxon>Dikarya</taxon>
        <taxon>Ascomycota</taxon>
        <taxon>Pezizomycotina</taxon>
        <taxon>Pezizomycetes</taxon>
        <taxon>Pezizales</taxon>
        <taxon>Tuberaceae</taxon>
        <taxon>Choiromyces</taxon>
    </lineage>
</organism>
<keyword evidence="2" id="KW-0732">Signal</keyword>
<dbReference type="EMBL" id="ML120421">
    <property type="protein sequence ID" value="RPA95796.1"/>
    <property type="molecule type" value="Genomic_DNA"/>
</dbReference>
<feature type="chain" id="PRO_5018164407" evidence="2">
    <location>
        <begin position="24"/>
        <end position="263"/>
    </location>
</feature>
<evidence type="ECO:0000313" key="3">
    <source>
        <dbReference type="EMBL" id="RPA95796.1"/>
    </source>
</evidence>
<feature type="compositionally biased region" description="Low complexity" evidence="1">
    <location>
        <begin position="243"/>
        <end position="255"/>
    </location>
</feature>
<reference evidence="3 4" key="1">
    <citation type="journal article" date="2018" name="Nat. Ecol. Evol.">
        <title>Pezizomycetes genomes reveal the molecular basis of ectomycorrhizal truffle lifestyle.</title>
        <authorList>
            <person name="Murat C."/>
            <person name="Payen T."/>
            <person name="Noel B."/>
            <person name="Kuo A."/>
            <person name="Morin E."/>
            <person name="Chen J."/>
            <person name="Kohler A."/>
            <person name="Krizsan K."/>
            <person name="Balestrini R."/>
            <person name="Da Silva C."/>
            <person name="Montanini B."/>
            <person name="Hainaut M."/>
            <person name="Levati E."/>
            <person name="Barry K.W."/>
            <person name="Belfiori B."/>
            <person name="Cichocki N."/>
            <person name="Clum A."/>
            <person name="Dockter R.B."/>
            <person name="Fauchery L."/>
            <person name="Guy J."/>
            <person name="Iotti M."/>
            <person name="Le Tacon F."/>
            <person name="Lindquist E.A."/>
            <person name="Lipzen A."/>
            <person name="Malagnac F."/>
            <person name="Mello A."/>
            <person name="Molinier V."/>
            <person name="Miyauchi S."/>
            <person name="Poulain J."/>
            <person name="Riccioni C."/>
            <person name="Rubini A."/>
            <person name="Sitrit Y."/>
            <person name="Splivallo R."/>
            <person name="Traeger S."/>
            <person name="Wang M."/>
            <person name="Zifcakova L."/>
            <person name="Wipf D."/>
            <person name="Zambonelli A."/>
            <person name="Paolocci F."/>
            <person name="Nowrousian M."/>
            <person name="Ottonello S."/>
            <person name="Baldrian P."/>
            <person name="Spatafora J.W."/>
            <person name="Henrissat B."/>
            <person name="Nagy L.G."/>
            <person name="Aury J.M."/>
            <person name="Wincker P."/>
            <person name="Grigoriev I.V."/>
            <person name="Bonfante P."/>
            <person name="Martin F.M."/>
        </authorList>
    </citation>
    <scope>NUCLEOTIDE SEQUENCE [LARGE SCALE GENOMIC DNA]</scope>
    <source>
        <strain evidence="3 4">120613-1</strain>
    </source>
</reference>
<feature type="region of interest" description="Disordered" evidence="1">
    <location>
        <begin position="241"/>
        <end position="263"/>
    </location>
</feature>
<evidence type="ECO:0000256" key="2">
    <source>
        <dbReference type="SAM" id="SignalP"/>
    </source>
</evidence>
<dbReference type="STRING" id="1336337.A0A3N4JBZ9"/>
<proteinExistence type="predicted"/>
<accession>A0A3N4JBZ9</accession>
<dbReference type="Gene3D" id="1.10.1280.10">
    <property type="entry name" value="Di-copper center containing domain from catechol oxidase"/>
    <property type="match status" value="1"/>
</dbReference>
<protein>
    <submittedName>
        <fullName evidence="3">Uncharacterized protein</fullName>
    </submittedName>
</protein>
<evidence type="ECO:0000313" key="4">
    <source>
        <dbReference type="Proteomes" id="UP000276215"/>
    </source>
</evidence>
<dbReference type="InterPro" id="IPR008922">
    <property type="entry name" value="Di-copper_centre_dom_sf"/>
</dbReference>
<keyword evidence="4" id="KW-1185">Reference proteome</keyword>
<gene>
    <name evidence="3" type="ORF">L873DRAFT_1845767</name>
</gene>
<feature type="signal peptide" evidence="2">
    <location>
        <begin position="1"/>
        <end position="23"/>
    </location>
</feature>
<name>A0A3N4JBZ9_9PEZI</name>